<proteinExistence type="inferred from homology"/>
<dbReference type="PROSITE" id="PS00640">
    <property type="entry name" value="THIOL_PROTEASE_ASN"/>
    <property type="match status" value="1"/>
</dbReference>
<dbReference type="PROSITE" id="PS00139">
    <property type="entry name" value="THIOL_PROTEASE_CYS"/>
    <property type="match status" value="1"/>
</dbReference>
<feature type="compositionally biased region" description="Low complexity" evidence="5">
    <location>
        <begin position="291"/>
        <end position="328"/>
    </location>
</feature>
<name>A0A914DP48_9BILA</name>
<keyword evidence="2" id="KW-0645">Protease</keyword>
<dbReference type="InterPro" id="IPR025661">
    <property type="entry name" value="Pept_asp_AS"/>
</dbReference>
<dbReference type="PRINTS" id="PR00705">
    <property type="entry name" value="PAPAIN"/>
</dbReference>
<evidence type="ECO:0000313" key="8">
    <source>
        <dbReference type="Proteomes" id="UP000887540"/>
    </source>
</evidence>
<sequence>MKLFNWLFVFSTIGYTSGIPGAYIPDLLNKAPLTQPKNIKVLGEHGKSQARRKRQATSIPTSFDWRDQSVVTSIKDQGSCGCCWAFASSAIVESQVGIAYGPSQLVDLAEQELVDCENISFGCNGGYTDKALQYVETNGLAHLADYPFISGNYPNAGSNETCKPVTTPKQFIDDWYYVGTWTWGGLPNETLAAETLVEIGPLSHAFWVPYSLFNYNGGIYHPTTAECQDAVGAGHETAVVGFGEEGGVPYWIIKNSWGPDWGENGYFRLYRGDGTCNEYGRPMLAAVIRKPTTSAPATTQAPTEAPTQAPTEAKTQAPTEAPTQAPTKAPTPAPTPAPVSVTPRTPSLCESKCPLSTITFTQGNGSLLTPLHTTSWQWQPSKECEVEIWCYNLDNPNAKQSLTFNYQTVYVGGGPKIIMSCQINNGGYFYDNYGHNITEVECVNGSSFTAKSQPVTPPAQNIPTNTNVNCQSCTADSIYFQEDEGEWSNPYYSIYNAQTNDYTNGCLTMRVTCPYNSSPYYSYYDSNQGQRVYVGNPKNIQLVFNDNYPGPVVQDGPAYTDLICRNGAWFWNHGTVMSNVQHVRCVYSNATTSG</sequence>
<dbReference type="InterPro" id="IPR000169">
    <property type="entry name" value="Pept_cys_AS"/>
</dbReference>
<dbReference type="SMART" id="SM00645">
    <property type="entry name" value="Pept_C1"/>
    <property type="match status" value="1"/>
</dbReference>
<dbReference type="AlphaFoldDB" id="A0A914DP48"/>
<keyword evidence="6" id="KW-0732">Signal</keyword>
<evidence type="ECO:0000256" key="1">
    <source>
        <dbReference type="ARBA" id="ARBA00008455"/>
    </source>
</evidence>
<dbReference type="Pfam" id="PF00112">
    <property type="entry name" value="Peptidase_C1"/>
    <property type="match status" value="1"/>
</dbReference>
<organism evidence="8 9">
    <name type="scientific">Acrobeloides nanus</name>
    <dbReference type="NCBI Taxonomy" id="290746"/>
    <lineage>
        <taxon>Eukaryota</taxon>
        <taxon>Metazoa</taxon>
        <taxon>Ecdysozoa</taxon>
        <taxon>Nematoda</taxon>
        <taxon>Chromadorea</taxon>
        <taxon>Rhabditida</taxon>
        <taxon>Tylenchina</taxon>
        <taxon>Cephalobomorpha</taxon>
        <taxon>Cephaloboidea</taxon>
        <taxon>Cephalobidae</taxon>
        <taxon>Acrobeloides</taxon>
    </lineage>
</organism>
<dbReference type="InterPro" id="IPR039417">
    <property type="entry name" value="Peptidase_C1A_papain-like"/>
</dbReference>
<protein>
    <submittedName>
        <fullName evidence="9">Peptidase C1A papain C-terminal domain-containing protein</fullName>
    </submittedName>
</protein>
<dbReference type="WBParaSite" id="ACRNAN_scaffold3330.g32916.t1">
    <property type="protein sequence ID" value="ACRNAN_scaffold3330.g32916.t1"/>
    <property type="gene ID" value="ACRNAN_scaffold3330.g32916"/>
</dbReference>
<dbReference type="Gene3D" id="3.90.70.10">
    <property type="entry name" value="Cysteine proteinases"/>
    <property type="match status" value="1"/>
</dbReference>
<dbReference type="InterPro" id="IPR000668">
    <property type="entry name" value="Peptidase_C1A_C"/>
</dbReference>
<dbReference type="SUPFAM" id="SSF54001">
    <property type="entry name" value="Cysteine proteinases"/>
    <property type="match status" value="1"/>
</dbReference>
<keyword evidence="3" id="KW-0378">Hydrolase</keyword>
<keyword evidence="8" id="KW-1185">Reference proteome</keyword>
<accession>A0A914DP48</accession>
<dbReference type="Proteomes" id="UP000887540">
    <property type="component" value="Unplaced"/>
</dbReference>
<evidence type="ECO:0000256" key="6">
    <source>
        <dbReference type="SAM" id="SignalP"/>
    </source>
</evidence>
<feature type="region of interest" description="Disordered" evidence="5">
    <location>
        <begin position="291"/>
        <end position="343"/>
    </location>
</feature>
<keyword evidence="4" id="KW-0788">Thiol protease</keyword>
<evidence type="ECO:0000256" key="5">
    <source>
        <dbReference type="SAM" id="MobiDB-lite"/>
    </source>
</evidence>
<comment type="similarity">
    <text evidence="1">Belongs to the peptidase C1 family.</text>
</comment>
<feature type="domain" description="Peptidase C1A papain C-terminal" evidence="7">
    <location>
        <begin position="59"/>
        <end position="286"/>
    </location>
</feature>
<dbReference type="InterPro" id="IPR038765">
    <property type="entry name" value="Papain-like_cys_pep_sf"/>
</dbReference>
<evidence type="ECO:0000256" key="2">
    <source>
        <dbReference type="ARBA" id="ARBA00022670"/>
    </source>
</evidence>
<evidence type="ECO:0000256" key="3">
    <source>
        <dbReference type="ARBA" id="ARBA00022801"/>
    </source>
</evidence>
<evidence type="ECO:0000259" key="7">
    <source>
        <dbReference type="SMART" id="SM00645"/>
    </source>
</evidence>
<dbReference type="GO" id="GO:0006508">
    <property type="term" value="P:proteolysis"/>
    <property type="evidence" value="ECO:0007669"/>
    <property type="project" value="UniProtKB-KW"/>
</dbReference>
<reference evidence="9" key="1">
    <citation type="submission" date="2022-11" db="UniProtKB">
        <authorList>
            <consortium name="WormBaseParasite"/>
        </authorList>
    </citation>
    <scope>IDENTIFICATION</scope>
</reference>
<dbReference type="InterPro" id="IPR013128">
    <property type="entry name" value="Peptidase_C1A"/>
</dbReference>
<dbReference type="PANTHER" id="PTHR12411">
    <property type="entry name" value="CYSTEINE PROTEASE FAMILY C1-RELATED"/>
    <property type="match status" value="1"/>
</dbReference>
<feature type="chain" id="PRO_5037134976" evidence="6">
    <location>
        <begin position="19"/>
        <end position="594"/>
    </location>
</feature>
<evidence type="ECO:0000256" key="4">
    <source>
        <dbReference type="ARBA" id="ARBA00022807"/>
    </source>
</evidence>
<evidence type="ECO:0000313" key="9">
    <source>
        <dbReference type="WBParaSite" id="ACRNAN_scaffold3330.g32916.t1"/>
    </source>
</evidence>
<dbReference type="CDD" id="cd02248">
    <property type="entry name" value="Peptidase_C1A"/>
    <property type="match status" value="1"/>
</dbReference>
<dbReference type="GO" id="GO:0008234">
    <property type="term" value="F:cysteine-type peptidase activity"/>
    <property type="evidence" value="ECO:0007669"/>
    <property type="project" value="UniProtKB-KW"/>
</dbReference>
<feature type="signal peptide" evidence="6">
    <location>
        <begin position="1"/>
        <end position="18"/>
    </location>
</feature>